<feature type="non-terminal residue" evidence="2">
    <location>
        <position position="1"/>
    </location>
</feature>
<organism evidence="2 3">
    <name type="scientific">Trema orientale</name>
    <name type="common">Charcoal tree</name>
    <name type="synonym">Celtis orientalis</name>
    <dbReference type="NCBI Taxonomy" id="63057"/>
    <lineage>
        <taxon>Eukaryota</taxon>
        <taxon>Viridiplantae</taxon>
        <taxon>Streptophyta</taxon>
        <taxon>Embryophyta</taxon>
        <taxon>Tracheophyta</taxon>
        <taxon>Spermatophyta</taxon>
        <taxon>Magnoliopsida</taxon>
        <taxon>eudicotyledons</taxon>
        <taxon>Gunneridae</taxon>
        <taxon>Pentapetalae</taxon>
        <taxon>rosids</taxon>
        <taxon>fabids</taxon>
        <taxon>Rosales</taxon>
        <taxon>Cannabaceae</taxon>
        <taxon>Trema</taxon>
    </lineage>
</organism>
<dbReference type="EMBL" id="JXTC01000486">
    <property type="protein sequence ID" value="PON50403.1"/>
    <property type="molecule type" value="Genomic_DNA"/>
</dbReference>
<keyword evidence="1" id="KW-1133">Transmembrane helix</keyword>
<evidence type="ECO:0000256" key="1">
    <source>
        <dbReference type="SAM" id="Phobius"/>
    </source>
</evidence>
<keyword evidence="1" id="KW-0472">Membrane</keyword>
<gene>
    <name evidence="2" type="ORF">TorRG33x02_314510</name>
</gene>
<evidence type="ECO:0000313" key="2">
    <source>
        <dbReference type="EMBL" id="PON50403.1"/>
    </source>
</evidence>
<name>A0A2P5BNQ8_TREOI</name>
<comment type="caution">
    <text evidence="2">The sequence shown here is derived from an EMBL/GenBank/DDBJ whole genome shotgun (WGS) entry which is preliminary data.</text>
</comment>
<dbReference type="InParanoid" id="A0A2P5BNQ8"/>
<proteinExistence type="predicted"/>
<keyword evidence="3" id="KW-1185">Reference proteome</keyword>
<protein>
    <submittedName>
        <fullName evidence="2">Uncharacterized protein</fullName>
    </submittedName>
</protein>
<feature type="transmembrane region" description="Helical" evidence="1">
    <location>
        <begin position="82"/>
        <end position="102"/>
    </location>
</feature>
<reference evidence="3" key="1">
    <citation type="submission" date="2016-06" db="EMBL/GenBank/DDBJ databases">
        <title>Parallel loss of symbiosis genes in relatives of nitrogen-fixing non-legume Parasponia.</title>
        <authorList>
            <person name="Van Velzen R."/>
            <person name="Holmer R."/>
            <person name="Bu F."/>
            <person name="Rutten L."/>
            <person name="Van Zeijl A."/>
            <person name="Liu W."/>
            <person name="Santuari L."/>
            <person name="Cao Q."/>
            <person name="Sharma T."/>
            <person name="Shen D."/>
            <person name="Roswanjaya Y."/>
            <person name="Wardhani T."/>
            <person name="Kalhor M.S."/>
            <person name="Jansen J."/>
            <person name="Van den Hoogen J."/>
            <person name="Gungor B."/>
            <person name="Hartog M."/>
            <person name="Hontelez J."/>
            <person name="Verver J."/>
            <person name="Yang W.-C."/>
            <person name="Schijlen E."/>
            <person name="Repin R."/>
            <person name="Schilthuizen M."/>
            <person name="Schranz E."/>
            <person name="Heidstra R."/>
            <person name="Miyata K."/>
            <person name="Fedorova E."/>
            <person name="Kohlen W."/>
            <person name="Bisseling T."/>
            <person name="Smit S."/>
            <person name="Geurts R."/>
        </authorList>
    </citation>
    <scope>NUCLEOTIDE SEQUENCE [LARGE SCALE GENOMIC DNA]</scope>
    <source>
        <strain evidence="3">cv. RG33-2</strain>
    </source>
</reference>
<accession>A0A2P5BNQ8</accession>
<dbReference type="AlphaFoldDB" id="A0A2P5BNQ8"/>
<evidence type="ECO:0000313" key="3">
    <source>
        <dbReference type="Proteomes" id="UP000237000"/>
    </source>
</evidence>
<dbReference type="Proteomes" id="UP000237000">
    <property type="component" value="Unassembled WGS sequence"/>
</dbReference>
<keyword evidence="1" id="KW-0812">Transmembrane</keyword>
<sequence length="119" mass="13655">VDNEESERLVVQSEEVIDIEVAGNDDFYEKIEAESVVITNVDNDVEYSSPTNDDILHGLLMQLLHLKITYLGVMKKILKLKMILKVTLNLRIVMVLVMAWLARLGDDLVMRNLWILIDT</sequence>